<gene>
    <name evidence="2" type="ORF">SORDD16_01341</name>
</gene>
<evidence type="ECO:0000313" key="3">
    <source>
        <dbReference type="Proteomes" id="UP000072653"/>
    </source>
</evidence>
<accession>A0A139PBF3</accession>
<proteinExistence type="predicted"/>
<dbReference type="Proteomes" id="UP000072653">
    <property type="component" value="Unassembled WGS sequence"/>
</dbReference>
<sequence>MITFIRKNLKQLLIILGIILFSSLITVQWKSNMEWVSIMLSVPAFIMSFIVLDRFNLNSDLNKAIETELENRKIEKSEVEQFIKTIENELSDVRNSIKNIEKYYNIQNGSNRNSNMLPNTIENAQDSLAKFKKFQQETVYFVRGRVSTKEKISQKTSQTNPFPLNCDEINSMEDKLNKIDNNYFKSLKEIGDEFSSSIDKEKIRDLKEFLSIPTVLPLGILN</sequence>
<organism evidence="2 3">
    <name type="scientific">Streptococcus oralis</name>
    <dbReference type="NCBI Taxonomy" id="1303"/>
    <lineage>
        <taxon>Bacteria</taxon>
        <taxon>Bacillati</taxon>
        <taxon>Bacillota</taxon>
        <taxon>Bacilli</taxon>
        <taxon>Lactobacillales</taxon>
        <taxon>Streptococcaceae</taxon>
        <taxon>Streptococcus</taxon>
    </lineage>
</organism>
<keyword evidence="1" id="KW-0472">Membrane</keyword>
<feature type="transmembrane region" description="Helical" evidence="1">
    <location>
        <begin position="12"/>
        <end position="29"/>
    </location>
</feature>
<dbReference type="EMBL" id="LQOB01000264">
    <property type="protein sequence ID" value="KXT85680.1"/>
    <property type="molecule type" value="Genomic_DNA"/>
</dbReference>
<evidence type="ECO:0000256" key="1">
    <source>
        <dbReference type="SAM" id="Phobius"/>
    </source>
</evidence>
<protein>
    <submittedName>
        <fullName evidence="2">Uncharacterized protein</fullName>
    </submittedName>
</protein>
<feature type="transmembrane region" description="Helical" evidence="1">
    <location>
        <begin position="35"/>
        <end position="52"/>
    </location>
</feature>
<name>A0A139PBF3_STROR</name>
<keyword evidence="1" id="KW-0812">Transmembrane</keyword>
<dbReference type="PATRIC" id="fig|1303.79.peg.1611"/>
<reference evidence="2 3" key="1">
    <citation type="submission" date="2016-01" db="EMBL/GenBank/DDBJ databases">
        <title>Highly variable Streptococcus oralis are common among viridans streptococci isolated from primates.</title>
        <authorList>
            <person name="Denapaite D."/>
            <person name="Rieger M."/>
            <person name="Koendgen S."/>
            <person name="Brueckner R."/>
            <person name="Ochigava I."/>
            <person name="Kappeler P."/>
            <person name="Maetz-Rensing K."/>
            <person name="Leendertz F."/>
            <person name="Hakenbeck R."/>
        </authorList>
    </citation>
    <scope>NUCLEOTIDE SEQUENCE [LARGE SCALE GENOMIC DNA]</scope>
    <source>
        <strain evidence="2 3">DD16</strain>
    </source>
</reference>
<dbReference type="AlphaFoldDB" id="A0A139PBF3"/>
<comment type="caution">
    <text evidence="2">The sequence shown here is derived from an EMBL/GenBank/DDBJ whole genome shotgun (WGS) entry which is preliminary data.</text>
</comment>
<keyword evidence="1" id="KW-1133">Transmembrane helix</keyword>
<evidence type="ECO:0000313" key="2">
    <source>
        <dbReference type="EMBL" id="KXT85680.1"/>
    </source>
</evidence>